<comment type="caution">
    <text evidence="1">The sequence shown here is derived from an EMBL/GenBank/DDBJ whole genome shotgun (WGS) entry which is preliminary data.</text>
</comment>
<evidence type="ECO:0000313" key="2">
    <source>
        <dbReference type="Proteomes" id="UP000824219"/>
    </source>
</evidence>
<dbReference type="EMBL" id="JAHKSW010000028">
    <property type="protein sequence ID" value="KAG7314846.1"/>
    <property type="molecule type" value="Genomic_DNA"/>
</dbReference>
<name>A0A9D3N1K5_9TELE</name>
<evidence type="ECO:0000313" key="1">
    <source>
        <dbReference type="EMBL" id="KAG7314846.1"/>
    </source>
</evidence>
<organism evidence="1 2">
    <name type="scientific">Hemibagrus wyckioides</name>
    <dbReference type="NCBI Taxonomy" id="337641"/>
    <lineage>
        <taxon>Eukaryota</taxon>
        <taxon>Metazoa</taxon>
        <taxon>Chordata</taxon>
        <taxon>Craniata</taxon>
        <taxon>Vertebrata</taxon>
        <taxon>Euteleostomi</taxon>
        <taxon>Actinopterygii</taxon>
        <taxon>Neopterygii</taxon>
        <taxon>Teleostei</taxon>
        <taxon>Ostariophysi</taxon>
        <taxon>Siluriformes</taxon>
        <taxon>Bagridae</taxon>
        <taxon>Hemibagrus</taxon>
    </lineage>
</organism>
<proteinExistence type="predicted"/>
<dbReference type="AlphaFoldDB" id="A0A9D3N1K5"/>
<dbReference type="Proteomes" id="UP000824219">
    <property type="component" value="Linkage Group LG28"/>
</dbReference>
<accession>A0A9D3N1K5</accession>
<protein>
    <submittedName>
        <fullName evidence="1">Uncharacterized protein</fullName>
    </submittedName>
</protein>
<dbReference type="OrthoDB" id="6369810at2759"/>
<keyword evidence="2" id="KW-1185">Reference proteome</keyword>
<gene>
    <name evidence="1" type="ORF">KOW79_022149</name>
</gene>
<reference evidence="1 2" key="1">
    <citation type="submission" date="2021-06" db="EMBL/GenBank/DDBJ databases">
        <title>Chromosome-level genome assembly of the red-tail catfish (Hemibagrus wyckioides).</title>
        <authorList>
            <person name="Shao F."/>
        </authorList>
    </citation>
    <scope>NUCLEOTIDE SEQUENCE [LARGE SCALE GENOMIC DNA]</scope>
    <source>
        <strain evidence="1">EC202008001</strain>
        <tissue evidence="1">Blood</tissue>
    </source>
</reference>
<sequence length="75" mass="8629">MSFFCYSVITGQKQIIRMKVQSEQDANDSEAVILEKIKDKLKEHGVDKNVTVMWVKQPDGKVFKKKKEKKLTPGC</sequence>